<evidence type="ECO:0000313" key="1">
    <source>
        <dbReference type="EMBL" id="BDI28532.1"/>
    </source>
</evidence>
<keyword evidence="2" id="KW-1185">Reference proteome</keyword>
<dbReference type="KEGG" id="ccot:CCAX7_005830"/>
<evidence type="ECO:0000313" key="2">
    <source>
        <dbReference type="Proteomes" id="UP000287394"/>
    </source>
</evidence>
<name>A0A402D3D7_9BACT</name>
<accession>A0A402D3D7</accession>
<proteinExistence type="predicted"/>
<dbReference type="RefSeq" id="WP_119323991.1">
    <property type="nucleotide sequence ID" value="NZ_AP025739.1"/>
</dbReference>
<dbReference type="AlphaFoldDB" id="A0A402D3D7"/>
<protein>
    <submittedName>
        <fullName evidence="1">Uncharacterized protein</fullName>
    </submittedName>
</protein>
<sequence length="262" mass="28589">MSFYAYNIAIKGPTQAETASYFEGLGEIGVVTPQENGTTVFSSEDCTEKNHIERLARAASQRFACPALAMHNYDDALLWYQLIVNGQLADEYHSCPAYFDYGGRANIPEEPDGGNARTLCATWGIDNAWIPLIEGIFRETKNTTRDSPELSDEIRNFLWRGGELPSATSESEGSQFARALQALPQAMQDDFLSNFSQACIAAGVGDRTSEAASRFGFLQERGRHAALAAALGLPLSVLSLCSVEEEDMIPEGSILIGIDEEE</sequence>
<dbReference type="EMBL" id="AP025739">
    <property type="protein sequence ID" value="BDI28532.1"/>
    <property type="molecule type" value="Genomic_DNA"/>
</dbReference>
<dbReference type="Proteomes" id="UP000287394">
    <property type="component" value="Chromosome"/>
</dbReference>
<reference evidence="1 2" key="1">
    <citation type="journal article" date="2019" name="Int. J. Syst. Evol. Microbiol.">
        <title>Capsulimonas corticalis gen. nov., sp. nov., an aerobic capsulated bacterium, of a novel bacterial order, Capsulimonadales ord. nov., of the class Armatimonadia of the phylum Armatimonadetes.</title>
        <authorList>
            <person name="Li J."/>
            <person name="Kudo C."/>
            <person name="Tonouchi A."/>
        </authorList>
    </citation>
    <scope>NUCLEOTIDE SEQUENCE [LARGE SCALE GENOMIC DNA]</scope>
    <source>
        <strain evidence="1 2">AX-7</strain>
    </source>
</reference>
<dbReference type="OrthoDB" id="582965at2"/>
<gene>
    <name evidence="1" type="ORF">CCAX7_005830</name>
</gene>
<organism evidence="1 2">
    <name type="scientific">Capsulimonas corticalis</name>
    <dbReference type="NCBI Taxonomy" id="2219043"/>
    <lineage>
        <taxon>Bacteria</taxon>
        <taxon>Bacillati</taxon>
        <taxon>Armatimonadota</taxon>
        <taxon>Armatimonadia</taxon>
        <taxon>Capsulimonadales</taxon>
        <taxon>Capsulimonadaceae</taxon>
        <taxon>Capsulimonas</taxon>
    </lineage>
</organism>